<reference evidence="1" key="1">
    <citation type="submission" date="2022-01" db="EMBL/GenBank/DDBJ databases">
        <title>Whole genome-based taxonomy of the Shewanellaceae.</title>
        <authorList>
            <person name="Martin-Rodriguez A.J."/>
        </authorList>
    </citation>
    <scope>NUCLEOTIDE SEQUENCE</scope>
    <source>
        <strain evidence="1">KCTC 23973</strain>
    </source>
</reference>
<dbReference type="PANTHER" id="PTHR32305:SF15">
    <property type="entry name" value="PROTEIN RHSA-RELATED"/>
    <property type="match status" value="1"/>
</dbReference>
<dbReference type="Gene3D" id="2.180.10.10">
    <property type="entry name" value="RHS repeat-associated core"/>
    <property type="match status" value="1"/>
</dbReference>
<dbReference type="InterPro" id="IPR050708">
    <property type="entry name" value="T6SS_VgrG/RHS"/>
</dbReference>
<comment type="caution">
    <text evidence="1">The sequence shown here is derived from an EMBL/GenBank/DDBJ whole genome shotgun (WGS) entry which is preliminary data.</text>
</comment>
<dbReference type="AlphaFoldDB" id="A0A9X1ZB02"/>
<organism evidence="1 2">
    <name type="scientific">Shewanella pneumatophori</name>
    <dbReference type="NCBI Taxonomy" id="314092"/>
    <lineage>
        <taxon>Bacteria</taxon>
        <taxon>Pseudomonadati</taxon>
        <taxon>Pseudomonadota</taxon>
        <taxon>Gammaproteobacteria</taxon>
        <taxon>Alteromonadales</taxon>
        <taxon>Shewanellaceae</taxon>
        <taxon>Shewanella</taxon>
    </lineage>
</organism>
<proteinExistence type="predicted"/>
<accession>A0A9X1ZB02</accession>
<protein>
    <submittedName>
        <fullName evidence="1">RHS repeat-associated core domain-containing protein</fullName>
    </submittedName>
</protein>
<dbReference type="NCBIfam" id="TIGR03696">
    <property type="entry name" value="Rhs_assc_core"/>
    <property type="match status" value="1"/>
</dbReference>
<gene>
    <name evidence="1" type="ORF">L2740_04095</name>
</gene>
<sequence length="194" mass="20348">MYMQARYYDPVIGRFYSNDPIDAVSHLSNEEGIRGFNRYSYAVNNPYKYTDPDGKAICGGLCVIGVGLAVGYAFDLAVEAIRGEDNSTGNTAGNVATGGAVAATGPFADKPRGGIAGGGKAGTKTSVASKANHKAAKDGKISKKTSHKVTKVLRKVPYVGTAIAAGQLVDAVVDRVQKETATTEKVESKELEKQ</sequence>
<dbReference type="RefSeq" id="WP_248948853.1">
    <property type="nucleotide sequence ID" value="NZ_JAKILB010000002.1"/>
</dbReference>
<dbReference type="EMBL" id="JAKILB010000002">
    <property type="protein sequence ID" value="MCL1137727.1"/>
    <property type="molecule type" value="Genomic_DNA"/>
</dbReference>
<name>A0A9X1ZB02_9GAMM</name>
<evidence type="ECO:0000313" key="1">
    <source>
        <dbReference type="EMBL" id="MCL1137727.1"/>
    </source>
</evidence>
<dbReference type="InterPro" id="IPR022385">
    <property type="entry name" value="Rhs_assc_core"/>
</dbReference>
<keyword evidence="2" id="KW-1185">Reference proteome</keyword>
<dbReference type="PANTHER" id="PTHR32305">
    <property type="match status" value="1"/>
</dbReference>
<dbReference type="Proteomes" id="UP001139293">
    <property type="component" value="Unassembled WGS sequence"/>
</dbReference>
<evidence type="ECO:0000313" key="2">
    <source>
        <dbReference type="Proteomes" id="UP001139293"/>
    </source>
</evidence>